<keyword evidence="4" id="KW-1185">Reference proteome</keyword>
<sequence length="409" mass="43176">MMLSSFFVLMAVAWPAVLACQQHVQRDAASLARRTIVKEPESVILKNVRVFDGIARLPPSTVYLSSGLIVPFLSPHANATVIDGAGQDLTLLPGFFDAHAHPETTADLLSFARNGVTTVMDMACSTRAECLALVREHADDGLPSVFVSGATATVPGSANANLPGFPANETIATGTREEIDSWVQSQLDKGASYIKLIQDRPGQLQLSPEEVQTLVNASASRGLQTNCHVAAYDSVGIAVEAGVSMVHHLPFDKSIDADLAHSAKRAGTISVPTLTMMRAFGAILAPGMYDIALESVRTLREADVPILAGTDANAVNKLGIPIATLPPPISFGPSLHDELANLVEAGLTPLEALRSATVLPSLHFGLTPDRGAVLPGLRADLVLVEGDPTKDISVTRNIRKVWIGGVEVV</sequence>
<dbReference type="Gene3D" id="3.40.50.10910">
    <property type="entry name" value="Amidohydrolase"/>
    <property type="match status" value="1"/>
</dbReference>
<dbReference type="OrthoDB" id="5595695at2759"/>
<feature type="chain" id="PRO_5007861429" description="Amidohydrolase-related domain-containing protein" evidence="1">
    <location>
        <begin position="20"/>
        <end position="409"/>
    </location>
</feature>
<dbReference type="GO" id="GO:0016810">
    <property type="term" value="F:hydrolase activity, acting on carbon-nitrogen (but not peptide) bonds"/>
    <property type="evidence" value="ECO:0007669"/>
    <property type="project" value="InterPro"/>
</dbReference>
<evidence type="ECO:0000313" key="4">
    <source>
        <dbReference type="Proteomes" id="UP000077266"/>
    </source>
</evidence>
<evidence type="ECO:0000256" key="1">
    <source>
        <dbReference type="SAM" id="SignalP"/>
    </source>
</evidence>
<proteinExistence type="predicted"/>
<dbReference type="PANTHER" id="PTHR43135">
    <property type="entry name" value="ALPHA-D-RIBOSE 1-METHYLPHOSPHONATE 5-TRIPHOSPHATE DIPHOSPHATASE"/>
    <property type="match status" value="1"/>
</dbReference>
<dbReference type="SUPFAM" id="SSF51556">
    <property type="entry name" value="Metallo-dependent hydrolases"/>
    <property type="match status" value="1"/>
</dbReference>
<dbReference type="InterPro" id="IPR032466">
    <property type="entry name" value="Metal_Hydrolase"/>
</dbReference>
<dbReference type="Gene3D" id="2.30.40.10">
    <property type="entry name" value="Urease, subunit C, domain 1"/>
    <property type="match status" value="1"/>
</dbReference>
<dbReference type="STRING" id="1314781.A0A165L039"/>
<dbReference type="Gene3D" id="1.20.58.520">
    <property type="entry name" value="Amidohydrolase"/>
    <property type="match status" value="1"/>
</dbReference>
<dbReference type="InterPro" id="IPR006680">
    <property type="entry name" value="Amidohydro-rel"/>
</dbReference>
<keyword evidence="1" id="KW-0732">Signal</keyword>
<dbReference type="PANTHER" id="PTHR43135:SF3">
    <property type="entry name" value="ALPHA-D-RIBOSE 1-METHYLPHOSPHONATE 5-TRIPHOSPHATE DIPHOSPHATASE"/>
    <property type="match status" value="1"/>
</dbReference>
<dbReference type="SUPFAM" id="SSF51338">
    <property type="entry name" value="Composite domain of metallo-dependent hydrolases"/>
    <property type="match status" value="1"/>
</dbReference>
<evidence type="ECO:0000313" key="3">
    <source>
        <dbReference type="EMBL" id="KZV97153.1"/>
    </source>
</evidence>
<dbReference type="Gene3D" id="3.30.110.90">
    <property type="entry name" value="Amidohydrolase"/>
    <property type="match status" value="1"/>
</dbReference>
<dbReference type="InterPro" id="IPR011059">
    <property type="entry name" value="Metal-dep_hydrolase_composite"/>
</dbReference>
<organism evidence="3 4">
    <name type="scientific">Exidia glandulosa HHB12029</name>
    <dbReference type="NCBI Taxonomy" id="1314781"/>
    <lineage>
        <taxon>Eukaryota</taxon>
        <taxon>Fungi</taxon>
        <taxon>Dikarya</taxon>
        <taxon>Basidiomycota</taxon>
        <taxon>Agaricomycotina</taxon>
        <taxon>Agaricomycetes</taxon>
        <taxon>Auriculariales</taxon>
        <taxon>Exidiaceae</taxon>
        <taxon>Exidia</taxon>
    </lineage>
</organism>
<feature type="signal peptide" evidence="1">
    <location>
        <begin position="1"/>
        <end position="19"/>
    </location>
</feature>
<dbReference type="Proteomes" id="UP000077266">
    <property type="component" value="Unassembled WGS sequence"/>
</dbReference>
<reference evidence="3 4" key="1">
    <citation type="journal article" date="2016" name="Mol. Biol. Evol.">
        <title>Comparative Genomics of Early-Diverging Mushroom-Forming Fungi Provides Insights into the Origins of Lignocellulose Decay Capabilities.</title>
        <authorList>
            <person name="Nagy L.G."/>
            <person name="Riley R."/>
            <person name="Tritt A."/>
            <person name="Adam C."/>
            <person name="Daum C."/>
            <person name="Floudas D."/>
            <person name="Sun H."/>
            <person name="Yadav J.S."/>
            <person name="Pangilinan J."/>
            <person name="Larsson K.H."/>
            <person name="Matsuura K."/>
            <person name="Barry K."/>
            <person name="Labutti K."/>
            <person name="Kuo R."/>
            <person name="Ohm R.A."/>
            <person name="Bhattacharya S.S."/>
            <person name="Shirouzu T."/>
            <person name="Yoshinaga Y."/>
            <person name="Martin F.M."/>
            <person name="Grigoriev I.V."/>
            <person name="Hibbett D.S."/>
        </authorList>
    </citation>
    <scope>NUCLEOTIDE SEQUENCE [LARGE SCALE GENOMIC DNA]</scope>
    <source>
        <strain evidence="3 4">HHB12029</strain>
    </source>
</reference>
<protein>
    <recommendedName>
        <fullName evidence="2">Amidohydrolase-related domain-containing protein</fullName>
    </recommendedName>
</protein>
<dbReference type="EMBL" id="KV425934">
    <property type="protein sequence ID" value="KZV97153.1"/>
    <property type="molecule type" value="Genomic_DNA"/>
</dbReference>
<accession>A0A165L039</accession>
<gene>
    <name evidence="3" type="ORF">EXIGLDRAFT_731665</name>
</gene>
<dbReference type="InParanoid" id="A0A165L039"/>
<evidence type="ECO:0000259" key="2">
    <source>
        <dbReference type="Pfam" id="PF01979"/>
    </source>
</evidence>
<name>A0A165L039_EXIGL</name>
<dbReference type="AlphaFoldDB" id="A0A165L039"/>
<dbReference type="InterPro" id="IPR051781">
    <property type="entry name" value="Metallo-dep_Hydrolase"/>
</dbReference>
<dbReference type="Pfam" id="PF01979">
    <property type="entry name" value="Amidohydro_1"/>
    <property type="match status" value="1"/>
</dbReference>
<feature type="domain" description="Amidohydrolase-related" evidence="2">
    <location>
        <begin position="91"/>
        <end position="408"/>
    </location>
</feature>